<evidence type="ECO:0000259" key="7">
    <source>
        <dbReference type="PROSITE" id="PS50109"/>
    </source>
</evidence>
<evidence type="ECO:0000256" key="2">
    <source>
        <dbReference type="ARBA" id="ARBA00012438"/>
    </source>
</evidence>
<protein>
    <recommendedName>
        <fullName evidence="2">histidine kinase</fullName>
        <ecNumber evidence="2">2.7.13.3</ecNumber>
    </recommendedName>
</protein>
<dbReference type="Pfam" id="PF01590">
    <property type="entry name" value="GAF"/>
    <property type="match status" value="1"/>
</dbReference>
<dbReference type="CDD" id="cd00082">
    <property type="entry name" value="HisKA"/>
    <property type="match status" value="1"/>
</dbReference>
<feature type="domain" description="Response regulatory" evidence="8">
    <location>
        <begin position="420"/>
        <end position="536"/>
    </location>
</feature>
<reference evidence="9 10" key="1">
    <citation type="submission" date="2019-02" db="EMBL/GenBank/DDBJ databases">
        <title>Deep-cultivation of Planctomycetes and their phenomic and genomic characterization uncovers novel biology.</title>
        <authorList>
            <person name="Wiegand S."/>
            <person name="Jogler M."/>
            <person name="Boedeker C."/>
            <person name="Pinto D."/>
            <person name="Vollmers J."/>
            <person name="Rivas-Marin E."/>
            <person name="Kohn T."/>
            <person name="Peeters S.H."/>
            <person name="Heuer A."/>
            <person name="Rast P."/>
            <person name="Oberbeckmann S."/>
            <person name="Bunk B."/>
            <person name="Jeske O."/>
            <person name="Meyerdierks A."/>
            <person name="Storesund J.E."/>
            <person name="Kallscheuer N."/>
            <person name="Luecker S."/>
            <person name="Lage O.M."/>
            <person name="Pohl T."/>
            <person name="Merkel B.J."/>
            <person name="Hornburger P."/>
            <person name="Mueller R.-W."/>
            <person name="Bruemmer F."/>
            <person name="Labrenz M."/>
            <person name="Spormann A.M."/>
            <person name="Op den Camp H."/>
            <person name="Overmann J."/>
            <person name="Amann R."/>
            <person name="Jetten M.S.M."/>
            <person name="Mascher T."/>
            <person name="Medema M.H."/>
            <person name="Devos D.P."/>
            <person name="Kaster A.-K."/>
            <person name="Ovreas L."/>
            <person name="Rohde M."/>
            <person name="Galperin M.Y."/>
            <person name="Jogler C."/>
        </authorList>
    </citation>
    <scope>NUCLEOTIDE SEQUENCE [LARGE SCALE GENOMIC DNA]</scope>
    <source>
        <strain evidence="9 10">TBK1r</strain>
    </source>
</reference>
<dbReference type="SMART" id="SM00065">
    <property type="entry name" value="GAF"/>
    <property type="match status" value="1"/>
</dbReference>
<dbReference type="InterPro" id="IPR036097">
    <property type="entry name" value="HisK_dim/P_sf"/>
</dbReference>
<dbReference type="InterPro" id="IPR003594">
    <property type="entry name" value="HATPase_dom"/>
</dbReference>
<dbReference type="SMART" id="SM00388">
    <property type="entry name" value="HisKA"/>
    <property type="match status" value="1"/>
</dbReference>
<dbReference type="Gene3D" id="3.30.450.40">
    <property type="match status" value="1"/>
</dbReference>
<dbReference type="Gene3D" id="3.40.50.2300">
    <property type="match status" value="1"/>
</dbReference>
<dbReference type="Gene3D" id="3.30.565.10">
    <property type="entry name" value="Histidine kinase-like ATPase, C-terminal domain"/>
    <property type="match status" value="1"/>
</dbReference>
<dbReference type="PANTHER" id="PTHR43547">
    <property type="entry name" value="TWO-COMPONENT HISTIDINE KINASE"/>
    <property type="match status" value="1"/>
</dbReference>
<dbReference type="Pfam" id="PF00512">
    <property type="entry name" value="HisKA"/>
    <property type="match status" value="1"/>
</dbReference>
<keyword evidence="5 9" id="KW-0418">Kinase</keyword>
<dbReference type="Gene3D" id="1.10.287.130">
    <property type="match status" value="1"/>
</dbReference>
<dbReference type="InterPro" id="IPR003661">
    <property type="entry name" value="HisK_dim/P_dom"/>
</dbReference>
<sequence>MRQSLDDAGRLASLQALGLLDSEPDPIYDRFTRLVAKLLDVPVALVSLVDDHRQFFKSCIGLPPPWDAERQTPLSHSFCQHCVNRGEPLIIVDATNDPLVRNNLAVSELGVRAYLGIPIFVEGGYCVGSLCAIDTEPRDWTEADVESLTDVCRSLETELRLLQQLNDATEVSRRKSVFMAELSHELRNPMTPVLGIAQLLANGQVGENEQQEMYNVLLQQSRQLTRLVDELLDLSRIERGKIKLSRGPCDLVSIVRHSAETIQDSLKTKSLSLTVLGDERPCWVYADQSRLIQVVTNLLTNACRYTQKHGNIQVEVFSASDQGCLVVSDDGIGLSEQELKRVFDLFHQAPSARSRQRGLGIGLSLVRRLVELHDGQITMASQGRGSGCRATVRLPSTGEPISLSQADSVESGQTCDLPLDILVVDDQSANRYVLRCLLEAEGHRVRAASSVKEAWDEISRRAPSVIFSDIQMPEIDGHEFARQVRADDRVASVPLVAVTGEALSSEAEAAKAAGFDMHLNKPVSAEKLRGALSDVKSEVQAD</sequence>
<dbReference type="RefSeq" id="WP_145221252.1">
    <property type="nucleotide sequence ID" value="NZ_CP036432.1"/>
</dbReference>
<evidence type="ECO:0000256" key="4">
    <source>
        <dbReference type="ARBA" id="ARBA00022679"/>
    </source>
</evidence>
<proteinExistence type="predicted"/>
<dbReference type="SMART" id="SM00448">
    <property type="entry name" value="REC"/>
    <property type="match status" value="1"/>
</dbReference>
<evidence type="ECO:0000313" key="10">
    <source>
        <dbReference type="Proteomes" id="UP000318081"/>
    </source>
</evidence>
<dbReference type="InterPro" id="IPR005467">
    <property type="entry name" value="His_kinase_dom"/>
</dbReference>
<keyword evidence="10" id="KW-1185">Reference proteome</keyword>
<keyword evidence="4 9" id="KW-0808">Transferase</keyword>
<feature type="modified residue" description="4-aspartylphosphate" evidence="6">
    <location>
        <position position="469"/>
    </location>
</feature>
<dbReference type="InterPro" id="IPR001789">
    <property type="entry name" value="Sig_transdc_resp-reg_receiver"/>
</dbReference>
<name>A0ABX5Y329_9BACT</name>
<dbReference type="InterPro" id="IPR029016">
    <property type="entry name" value="GAF-like_dom_sf"/>
</dbReference>
<evidence type="ECO:0000259" key="8">
    <source>
        <dbReference type="PROSITE" id="PS50110"/>
    </source>
</evidence>
<comment type="catalytic activity">
    <reaction evidence="1">
        <text>ATP + protein L-histidine = ADP + protein N-phospho-L-histidine.</text>
        <dbReference type="EC" id="2.7.13.3"/>
    </reaction>
</comment>
<dbReference type="SUPFAM" id="SSF47384">
    <property type="entry name" value="Homodimeric domain of signal transducing histidine kinase"/>
    <property type="match status" value="1"/>
</dbReference>
<dbReference type="InterPro" id="IPR036890">
    <property type="entry name" value="HATPase_C_sf"/>
</dbReference>
<evidence type="ECO:0000256" key="3">
    <source>
        <dbReference type="ARBA" id="ARBA00022553"/>
    </source>
</evidence>
<dbReference type="PROSITE" id="PS50110">
    <property type="entry name" value="RESPONSE_REGULATORY"/>
    <property type="match status" value="1"/>
</dbReference>
<feature type="domain" description="Histidine kinase" evidence="7">
    <location>
        <begin position="181"/>
        <end position="398"/>
    </location>
</feature>
<dbReference type="SUPFAM" id="SSF55781">
    <property type="entry name" value="GAF domain-like"/>
    <property type="match status" value="1"/>
</dbReference>
<dbReference type="PRINTS" id="PR00344">
    <property type="entry name" value="BCTRLSENSOR"/>
</dbReference>
<dbReference type="Pfam" id="PF02518">
    <property type="entry name" value="HATPase_c"/>
    <property type="match status" value="1"/>
</dbReference>
<gene>
    <name evidence="9" type="primary">luxQ_4</name>
    <name evidence="9" type="ORF">TBK1r_77140</name>
</gene>
<dbReference type="InterPro" id="IPR004358">
    <property type="entry name" value="Sig_transdc_His_kin-like_C"/>
</dbReference>
<dbReference type="PANTHER" id="PTHR43547:SF2">
    <property type="entry name" value="HYBRID SIGNAL TRANSDUCTION HISTIDINE KINASE C"/>
    <property type="match status" value="1"/>
</dbReference>
<evidence type="ECO:0000256" key="6">
    <source>
        <dbReference type="PROSITE-ProRule" id="PRU00169"/>
    </source>
</evidence>
<organism evidence="9 10">
    <name type="scientific">Stieleria magnilauensis</name>
    <dbReference type="NCBI Taxonomy" id="2527963"/>
    <lineage>
        <taxon>Bacteria</taxon>
        <taxon>Pseudomonadati</taxon>
        <taxon>Planctomycetota</taxon>
        <taxon>Planctomycetia</taxon>
        <taxon>Pirellulales</taxon>
        <taxon>Pirellulaceae</taxon>
        <taxon>Stieleria</taxon>
    </lineage>
</organism>
<dbReference type="SMART" id="SM00387">
    <property type="entry name" value="HATPase_c"/>
    <property type="match status" value="1"/>
</dbReference>
<evidence type="ECO:0000256" key="1">
    <source>
        <dbReference type="ARBA" id="ARBA00000085"/>
    </source>
</evidence>
<dbReference type="InterPro" id="IPR003018">
    <property type="entry name" value="GAF"/>
</dbReference>
<dbReference type="SUPFAM" id="SSF55874">
    <property type="entry name" value="ATPase domain of HSP90 chaperone/DNA topoisomerase II/histidine kinase"/>
    <property type="match status" value="1"/>
</dbReference>
<dbReference type="GO" id="GO:0004673">
    <property type="term" value="F:protein histidine kinase activity"/>
    <property type="evidence" value="ECO:0007669"/>
    <property type="project" value="UniProtKB-EC"/>
</dbReference>
<evidence type="ECO:0000256" key="5">
    <source>
        <dbReference type="ARBA" id="ARBA00022777"/>
    </source>
</evidence>
<dbReference type="SUPFAM" id="SSF52172">
    <property type="entry name" value="CheY-like"/>
    <property type="match status" value="1"/>
</dbReference>
<dbReference type="EMBL" id="CP036432">
    <property type="protein sequence ID" value="QDV88679.1"/>
    <property type="molecule type" value="Genomic_DNA"/>
</dbReference>
<dbReference type="EC" id="2.7.13.3" evidence="2"/>
<dbReference type="InterPro" id="IPR011006">
    <property type="entry name" value="CheY-like_superfamily"/>
</dbReference>
<keyword evidence="3 6" id="KW-0597">Phosphoprotein</keyword>
<dbReference type="PROSITE" id="PS50109">
    <property type="entry name" value="HIS_KIN"/>
    <property type="match status" value="1"/>
</dbReference>
<dbReference type="Pfam" id="PF00072">
    <property type="entry name" value="Response_reg"/>
    <property type="match status" value="1"/>
</dbReference>
<accession>A0ABX5Y329</accession>
<dbReference type="Proteomes" id="UP000318081">
    <property type="component" value="Chromosome"/>
</dbReference>
<evidence type="ECO:0000313" key="9">
    <source>
        <dbReference type="EMBL" id="QDV88679.1"/>
    </source>
</evidence>